<dbReference type="GO" id="GO:0008104">
    <property type="term" value="P:intracellular protein localization"/>
    <property type="evidence" value="ECO:0007669"/>
    <property type="project" value="TreeGrafter"/>
</dbReference>
<evidence type="ECO:0000313" key="7">
    <source>
        <dbReference type="EMBL" id="CRK91298.1"/>
    </source>
</evidence>
<dbReference type="GO" id="GO:0045197">
    <property type="term" value="P:establishment or maintenance of epithelial cell apical/basal polarity"/>
    <property type="evidence" value="ECO:0007669"/>
    <property type="project" value="TreeGrafter"/>
</dbReference>
<keyword evidence="8" id="KW-1185">Reference proteome</keyword>
<feature type="compositionally biased region" description="Low complexity" evidence="5">
    <location>
        <begin position="661"/>
        <end position="670"/>
    </location>
</feature>
<dbReference type="PROSITE" id="PS50106">
    <property type="entry name" value="PDZ"/>
    <property type="match status" value="3"/>
</dbReference>
<keyword evidence="2" id="KW-0132">Cell division</keyword>
<feature type="region of interest" description="Disordered" evidence="5">
    <location>
        <begin position="59"/>
        <end position="81"/>
    </location>
</feature>
<dbReference type="STRING" id="568069.A0A1J1HUS9"/>
<dbReference type="GO" id="GO:0016324">
    <property type="term" value="C:apical plasma membrane"/>
    <property type="evidence" value="ECO:0007669"/>
    <property type="project" value="TreeGrafter"/>
</dbReference>
<dbReference type="FunFam" id="2.30.42.10:FF:000011">
    <property type="entry name" value="partitioning defective 3 homolog isoform X1"/>
    <property type="match status" value="1"/>
</dbReference>
<feature type="domain" description="PDZ" evidence="6">
    <location>
        <begin position="467"/>
        <end position="552"/>
    </location>
</feature>
<dbReference type="SUPFAM" id="SSF50156">
    <property type="entry name" value="PDZ domain-like"/>
    <property type="match status" value="3"/>
</dbReference>
<dbReference type="GO" id="GO:0051660">
    <property type="term" value="P:establishment of centrosome localization"/>
    <property type="evidence" value="ECO:0007669"/>
    <property type="project" value="TreeGrafter"/>
</dbReference>
<dbReference type="InterPro" id="IPR001478">
    <property type="entry name" value="PDZ"/>
</dbReference>
<feature type="domain" description="PDZ" evidence="6">
    <location>
        <begin position="636"/>
        <end position="726"/>
    </location>
</feature>
<keyword evidence="4" id="KW-0131">Cell cycle</keyword>
<dbReference type="GO" id="GO:0051301">
    <property type="term" value="P:cell division"/>
    <property type="evidence" value="ECO:0007669"/>
    <property type="project" value="UniProtKB-KW"/>
</dbReference>
<sequence>MNNGKIFELPPKCPGMLSTKLTGLFGWRHTYRVHHRQKGINHFSNQHNLHKTYSLNITPKKHHETSSSNPSLPEASSTSNPDSWVVVHHLQSQSGILDPDDHVNDVADDREQILASYDDHPGPDPTVPQGGGDGASGSSVGTGSPDIFRVQDGKYTNHSEEVTTHIDVGETDQPPNGLTLQVRRGSEPSLLALDQNTQLYPSQNSQEPSKRWSAAPVCRDDPPERLLNGVTSSNGTYLSPKWAVPEEDHQNDSMPSFSRSGRLSMQFLGDGANYRWIEAAEKAAVNHNNTNSNNSSYNSKSLPRDAKRKEPLGQANASTYESIRQKSGEMLLVTNETSGPLGLSALPEDGGILVQSVEAGSRAEKGRLRRGDRILEINGINLSELKKPAVQDQLQKCISSSELRLRVIRAETDAQKDRSRAKMFEAEEKSAVNSKVAHVSPTRKVPGTMSTASLQAANTRKLGRRIEISLKKGPQGLGFSVTTRDNPAGGHCPIYIKNILPKGAAVEDGRLKPGDRLLEVDNMTMTGKSQSEVVNILRATQQGATVRIVVSRQQEIVEVDEREIGNLETQPKQPPPPILPTKKSPSAPNILDVIEKKSGEESSHDSVKMRIKKLNSSLDQNGNIFPWRNREILTLNIPVHDTEKAGLGVSVKGKTGQTTPNSSLNGNNANNTKHDGDLGIFIKSVLHGGAASRDGRLKMNDQLLSVNGISLLGQSNADAMDTLRRAMLQTGGKNPGMIVLKIARRASSRPSSTIIEQNCSDAADGTTSSEQSGSTVICLSPSISDKNGNVIHKSPTTPSQENGNGKRWSNPVLDRLTGGSGIATRPSTLMSTLPSGLRNDSYYMATNDNWSPMANLNGSNAVLIEEDPEPTSPISLRPDLQHQMSTSTPTSDANITYASQLSLENPAADAFSRDAIGRRSMSEKHHAAMDARETGTYQRNKKMREERERSQHLHSSVESLTNVNNNRIGSMKTSRHKSHLRSEAMDRLGELGPSLGMKKSSSLESLQTMVQEIQMSDEPRGPNALRAPRGRGREEVLRAAVERPEARKHWLLEDGVSDNDGGFSNRGTLQSSSSNNRSKSKERAQKKPGLLKGIGHMFRFGKHRKDVYPTPQTEVITDYNSWSNDASANSTTLPHQSTSPSSNHSKLSHGQRESSHERQLSASNGPPSYHPPPKSATLSNGHAGSKITQNDAFNHRYSHYVNYDELQMQIRNKLIVTKHQSQEMQPQQHQINNSILTVVAADKIIQQQQQQQFHQSGDGSDDGGMKNDCLSDSTIEKMRLQVRMQREKVEDESRRNHHYHSQRSARSNIDIGHYHQYNGISPIIVNGHKYHHPQHAQLQSQHQMQQHLMRPVSSFYEYETINPNGNYRKIGDHFNPLQNGNSSSSKIGNGVSSVRITGSNARAQIPNMKSQQHHRGPFITQVHIRDQNGKHPSASKV</sequence>
<evidence type="ECO:0000313" key="8">
    <source>
        <dbReference type="Proteomes" id="UP000183832"/>
    </source>
</evidence>
<feature type="region of interest" description="Disordered" evidence="5">
    <location>
        <begin position="787"/>
        <end position="829"/>
    </location>
</feature>
<proteinExistence type="inferred from homology"/>
<gene>
    <name evidence="7" type="ORF">CLUMA_CG004976</name>
</gene>
<feature type="compositionally biased region" description="Basic and acidic residues" evidence="5">
    <location>
        <begin position="1150"/>
        <end position="1159"/>
    </location>
</feature>
<feature type="region of interest" description="Disordered" evidence="5">
    <location>
        <begin position="567"/>
        <end position="587"/>
    </location>
</feature>
<feature type="region of interest" description="Disordered" evidence="5">
    <location>
        <begin position="1013"/>
        <end position="1032"/>
    </location>
</feature>
<dbReference type="EMBL" id="CVRI01000020">
    <property type="protein sequence ID" value="CRK91298.1"/>
    <property type="molecule type" value="Genomic_DNA"/>
</dbReference>
<feature type="region of interest" description="Disordered" evidence="5">
    <location>
        <begin position="287"/>
        <end position="317"/>
    </location>
</feature>
<dbReference type="OrthoDB" id="6264899at2759"/>
<dbReference type="PANTHER" id="PTHR16484:SF17">
    <property type="entry name" value="BAZOOKA, ISOFORM B"/>
    <property type="match status" value="1"/>
</dbReference>
<evidence type="ECO:0000259" key="6">
    <source>
        <dbReference type="PROSITE" id="PS50106"/>
    </source>
</evidence>
<dbReference type="Pfam" id="PF00595">
    <property type="entry name" value="PDZ"/>
    <property type="match status" value="3"/>
</dbReference>
<evidence type="ECO:0000256" key="3">
    <source>
        <dbReference type="ARBA" id="ARBA00022737"/>
    </source>
</evidence>
<dbReference type="GO" id="GO:0043296">
    <property type="term" value="C:apical junction complex"/>
    <property type="evidence" value="ECO:0007669"/>
    <property type="project" value="TreeGrafter"/>
</dbReference>
<dbReference type="GO" id="GO:0000226">
    <property type="term" value="P:microtubule cytoskeleton organization"/>
    <property type="evidence" value="ECO:0007669"/>
    <property type="project" value="TreeGrafter"/>
</dbReference>
<feature type="compositionally biased region" description="Polar residues" evidence="5">
    <location>
        <begin position="1125"/>
        <end position="1145"/>
    </location>
</feature>
<dbReference type="CDD" id="cd23059">
    <property type="entry name" value="PDZ3_Par3-like"/>
    <property type="match status" value="1"/>
</dbReference>
<feature type="compositionally biased region" description="Polar residues" evidence="5">
    <location>
        <begin position="794"/>
        <end position="803"/>
    </location>
</feature>
<dbReference type="SMART" id="SM00228">
    <property type="entry name" value="PDZ"/>
    <property type="match status" value="3"/>
</dbReference>
<evidence type="ECO:0000256" key="5">
    <source>
        <dbReference type="SAM" id="MobiDB-lite"/>
    </source>
</evidence>
<feature type="region of interest" description="Disordered" evidence="5">
    <location>
        <begin position="115"/>
        <end position="150"/>
    </location>
</feature>
<feature type="compositionally biased region" description="Low complexity" evidence="5">
    <location>
        <begin position="66"/>
        <end position="79"/>
    </location>
</feature>
<dbReference type="Gene3D" id="3.10.20.90">
    <property type="entry name" value="Phosphatidylinositol 3-kinase Catalytic Subunit, Chain A, domain 1"/>
    <property type="match status" value="1"/>
</dbReference>
<name>A0A1J1HUS9_9DIPT</name>
<evidence type="ECO:0000256" key="1">
    <source>
        <dbReference type="ARBA" id="ARBA00005358"/>
    </source>
</evidence>
<dbReference type="GO" id="GO:0005938">
    <property type="term" value="C:cell cortex"/>
    <property type="evidence" value="ECO:0007669"/>
    <property type="project" value="TreeGrafter"/>
</dbReference>
<accession>A0A1J1HUS9</accession>
<dbReference type="InterPro" id="IPR021922">
    <property type="entry name" value="Par3/HAL_N"/>
</dbReference>
<dbReference type="Gene3D" id="2.30.42.10">
    <property type="match status" value="3"/>
</dbReference>
<protein>
    <submittedName>
        <fullName evidence="7">CLUMA_CG004976, isoform A</fullName>
    </submittedName>
</protein>
<dbReference type="CDD" id="cd23058">
    <property type="entry name" value="PDZ2_Par3-like"/>
    <property type="match status" value="1"/>
</dbReference>
<feature type="compositionally biased region" description="Low complexity" evidence="5">
    <location>
        <begin position="287"/>
        <end position="301"/>
    </location>
</feature>
<feature type="region of interest" description="Disordered" evidence="5">
    <location>
        <begin position="1125"/>
        <end position="1187"/>
    </location>
</feature>
<feature type="region of interest" description="Disordered" evidence="5">
    <location>
        <begin position="1052"/>
        <end position="1093"/>
    </location>
</feature>
<dbReference type="Pfam" id="PF12053">
    <property type="entry name" value="Par3_HAL_N_term"/>
    <property type="match status" value="1"/>
</dbReference>
<feature type="region of interest" description="Disordered" evidence="5">
    <location>
        <begin position="650"/>
        <end position="670"/>
    </location>
</feature>
<keyword evidence="3" id="KW-0677">Repeat</keyword>
<reference evidence="7 8" key="1">
    <citation type="submission" date="2015-04" db="EMBL/GenBank/DDBJ databases">
        <authorList>
            <person name="Syromyatnikov M.Y."/>
            <person name="Popov V.N."/>
        </authorList>
    </citation>
    <scope>NUCLEOTIDE SEQUENCE [LARGE SCALE GENOMIC DNA]</scope>
</reference>
<feature type="compositionally biased region" description="Basic and acidic residues" evidence="5">
    <location>
        <begin position="302"/>
        <end position="311"/>
    </location>
</feature>
<feature type="compositionally biased region" description="Polar residues" evidence="5">
    <location>
        <begin position="1176"/>
        <end position="1187"/>
    </location>
</feature>
<comment type="similarity">
    <text evidence="1">Belongs to the PAR3 family.</text>
</comment>
<evidence type="ECO:0000256" key="2">
    <source>
        <dbReference type="ARBA" id="ARBA00022618"/>
    </source>
</evidence>
<dbReference type="Proteomes" id="UP000183832">
    <property type="component" value="Unassembled WGS sequence"/>
</dbReference>
<feature type="compositionally biased region" description="Basic and acidic residues" evidence="5">
    <location>
        <begin position="920"/>
        <end position="933"/>
    </location>
</feature>
<dbReference type="InterPro" id="IPR052213">
    <property type="entry name" value="PAR3"/>
</dbReference>
<dbReference type="GO" id="GO:0030010">
    <property type="term" value="P:establishment of cell polarity"/>
    <property type="evidence" value="ECO:0007669"/>
    <property type="project" value="TreeGrafter"/>
</dbReference>
<dbReference type="PANTHER" id="PTHR16484">
    <property type="entry name" value="PARTITIONING DEFECTIVE 3 RELATED"/>
    <property type="match status" value="1"/>
</dbReference>
<dbReference type="GO" id="GO:0005912">
    <property type="term" value="C:adherens junction"/>
    <property type="evidence" value="ECO:0007669"/>
    <property type="project" value="TreeGrafter"/>
</dbReference>
<feature type="region of interest" description="Disordered" evidence="5">
    <location>
        <begin position="920"/>
        <end position="957"/>
    </location>
</feature>
<evidence type="ECO:0000256" key="4">
    <source>
        <dbReference type="ARBA" id="ARBA00023306"/>
    </source>
</evidence>
<dbReference type="GO" id="GO:0007155">
    <property type="term" value="P:cell adhesion"/>
    <property type="evidence" value="ECO:0007669"/>
    <property type="project" value="TreeGrafter"/>
</dbReference>
<dbReference type="InterPro" id="IPR036034">
    <property type="entry name" value="PDZ_sf"/>
</dbReference>
<organism evidence="7 8">
    <name type="scientific">Clunio marinus</name>
    <dbReference type="NCBI Taxonomy" id="568069"/>
    <lineage>
        <taxon>Eukaryota</taxon>
        <taxon>Metazoa</taxon>
        <taxon>Ecdysozoa</taxon>
        <taxon>Arthropoda</taxon>
        <taxon>Hexapoda</taxon>
        <taxon>Insecta</taxon>
        <taxon>Pterygota</taxon>
        <taxon>Neoptera</taxon>
        <taxon>Endopterygota</taxon>
        <taxon>Diptera</taxon>
        <taxon>Nematocera</taxon>
        <taxon>Chironomoidea</taxon>
        <taxon>Chironomidae</taxon>
        <taxon>Clunio</taxon>
    </lineage>
</organism>
<feature type="domain" description="PDZ" evidence="6">
    <location>
        <begin position="330"/>
        <end position="409"/>
    </location>
</feature>
<dbReference type="GO" id="GO:0035091">
    <property type="term" value="F:phosphatidylinositol binding"/>
    <property type="evidence" value="ECO:0007669"/>
    <property type="project" value="TreeGrafter"/>
</dbReference>